<dbReference type="InterPro" id="IPR004263">
    <property type="entry name" value="Exostosin"/>
</dbReference>
<evidence type="ECO:0000256" key="5">
    <source>
        <dbReference type="SAM" id="MobiDB-lite"/>
    </source>
</evidence>
<accession>A0A8T2U4Y6</accession>
<dbReference type="PANTHER" id="PTHR11062:SF214">
    <property type="entry name" value="XYLOGLUCAN GALACTOSYLTRANSFERASE XLT2"/>
    <property type="match status" value="1"/>
</dbReference>
<comment type="caution">
    <text evidence="7">The sequence shown here is derived from an EMBL/GenBank/DDBJ whole genome shotgun (WGS) entry which is preliminary data.</text>
</comment>
<dbReference type="InterPro" id="IPR040911">
    <property type="entry name" value="Exostosin_GT47"/>
</dbReference>
<dbReference type="AlphaFoldDB" id="A0A8T2U4Y6"/>
<evidence type="ECO:0000259" key="6">
    <source>
        <dbReference type="Pfam" id="PF03016"/>
    </source>
</evidence>
<keyword evidence="3" id="KW-0735">Signal-anchor</keyword>
<dbReference type="Proteomes" id="UP000825935">
    <property type="component" value="Chromosome 8"/>
</dbReference>
<keyword evidence="8" id="KW-1185">Reference proteome</keyword>
<keyword evidence="4" id="KW-0333">Golgi apparatus</keyword>
<evidence type="ECO:0000256" key="3">
    <source>
        <dbReference type="ARBA" id="ARBA00022968"/>
    </source>
</evidence>
<sequence>MSEAPRPLKPAGLCDMPAHSSPTPKGTWWKYTHSAQRSSPAVRFLLVVFLSAQVLFLTIFRLGSGGPLWSLESTEELASSPGSVHLLSPQMGARDRSGGSAHMSDEPSVSRTLVSSLSKSLNENSDNTMPARKVHGHSDSVNYSPSIVQEKEGVEAWKHIEAVAVSSDWIGKEQALEHEKVIEDLNIDGLKSVVEARNMKFGNIISSKVKDEHQDDAEDVYMNVSFSNSDERGNAFALNVYKESAPDSQCKYGYIYVYDLPPMFNEEIISDCISLNVFQNVCNTLLNDGLGPSLGDASPLGQNASWFMSDQFTSEIVFHRRMLQHSCLTDEPEKATGFYVPYYGGLDVGRYLWSGYSAERRDRVGSRLLEWLAEQRPWKRNRGLGHFMMIGRISWDFRRSRDEDWGSGLFHNPSMRNMTRLIIEKNPWEYMEMGVPYPTNFHPRSDTELMLWQSYIRSLHRGSLFSFAGARRSSFNNDFRGILLDQCQQAKRCRSLDCSNRVCDNNQRTLELFMSSIFCLQPRGDSFTRRSIFDCLLAGTIPVFFWHRSAYMQYKWHLPDEPGSYSVFISKHAIRNGTQIEDVLMAIPPEKVRRMREVVISMIPRIVYAASSLAMKHHQDAFDVSVEGVMRRFKEELHLSPEVA</sequence>
<feature type="domain" description="Exostosin GT47" evidence="6">
    <location>
        <begin position="250"/>
        <end position="582"/>
    </location>
</feature>
<evidence type="ECO:0000256" key="2">
    <source>
        <dbReference type="ARBA" id="ARBA00010271"/>
    </source>
</evidence>
<dbReference type="OrthoDB" id="1924787at2759"/>
<protein>
    <recommendedName>
        <fullName evidence="6">Exostosin GT47 domain-containing protein</fullName>
    </recommendedName>
</protein>
<evidence type="ECO:0000256" key="1">
    <source>
        <dbReference type="ARBA" id="ARBA00004323"/>
    </source>
</evidence>
<feature type="compositionally biased region" description="Polar residues" evidence="5">
    <location>
        <begin position="107"/>
        <end position="128"/>
    </location>
</feature>
<evidence type="ECO:0000256" key="4">
    <source>
        <dbReference type="ARBA" id="ARBA00023034"/>
    </source>
</evidence>
<evidence type="ECO:0000313" key="8">
    <source>
        <dbReference type="Proteomes" id="UP000825935"/>
    </source>
</evidence>
<dbReference type="GO" id="GO:0016757">
    <property type="term" value="F:glycosyltransferase activity"/>
    <property type="evidence" value="ECO:0007669"/>
    <property type="project" value="InterPro"/>
</dbReference>
<proteinExistence type="inferred from homology"/>
<dbReference type="Pfam" id="PF03016">
    <property type="entry name" value="Exostosin_GT47"/>
    <property type="match status" value="1"/>
</dbReference>
<organism evidence="7 8">
    <name type="scientific">Ceratopteris richardii</name>
    <name type="common">Triangle waterfern</name>
    <dbReference type="NCBI Taxonomy" id="49495"/>
    <lineage>
        <taxon>Eukaryota</taxon>
        <taxon>Viridiplantae</taxon>
        <taxon>Streptophyta</taxon>
        <taxon>Embryophyta</taxon>
        <taxon>Tracheophyta</taxon>
        <taxon>Polypodiopsida</taxon>
        <taxon>Polypodiidae</taxon>
        <taxon>Polypodiales</taxon>
        <taxon>Pteridineae</taxon>
        <taxon>Pteridaceae</taxon>
        <taxon>Parkerioideae</taxon>
        <taxon>Ceratopteris</taxon>
    </lineage>
</organism>
<feature type="region of interest" description="Disordered" evidence="5">
    <location>
        <begin position="81"/>
        <end position="143"/>
    </location>
</feature>
<comment type="subcellular location">
    <subcellularLocation>
        <location evidence="1">Golgi apparatus membrane</location>
        <topology evidence="1">Single-pass type II membrane protein</topology>
    </subcellularLocation>
</comment>
<dbReference type="GO" id="GO:0000139">
    <property type="term" value="C:Golgi membrane"/>
    <property type="evidence" value="ECO:0007669"/>
    <property type="project" value="UniProtKB-SubCell"/>
</dbReference>
<name>A0A8T2U4Y6_CERRI</name>
<gene>
    <name evidence="7" type="ORF">KP509_08G039400</name>
</gene>
<dbReference type="PANTHER" id="PTHR11062">
    <property type="entry name" value="EXOSTOSIN HEPARAN SULFATE GLYCOSYLTRANSFERASE -RELATED"/>
    <property type="match status" value="1"/>
</dbReference>
<keyword evidence="3" id="KW-0812">Transmembrane</keyword>
<reference evidence="7" key="1">
    <citation type="submission" date="2021-08" db="EMBL/GenBank/DDBJ databases">
        <title>WGS assembly of Ceratopteris richardii.</title>
        <authorList>
            <person name="Marchant D.B."/>
            <person name="Chen G."/>
            <person name="Jenkins J."/>
            <person name="Shu S."/>
            <person name="Leebens-Mack J."/>
            <person name="Grimwood J."/>
            <person name="Schmutz J."/>
            <person name="Soltis P."/>
            <person name="Soltis D."/>
            <person name="Chen Z.-H."/>
        </authorList>
    </citation>
    <scope>NUCLEOTIDE SEQUENCE</scope>
    <source>
        <strain evidence="7">Whitten #5841</strain>
        <tissue evidence="7">Leaf</tissue>
    </source>
</reference>
<dbReference type="EMBL" id="CM035413">
    <property type="protein sequence ID" value="KAH7431251.1"/>
    <property type="molecule type" value="Genomic_DNA"/>
</dbReference>
<comment type="similarity">
    <text evidence="2">Belongs to the glycosyltransferase 47 family.</text>
</comment>
<evidence type="ECO:0000313" key="7">
    <source>
        <dbReference type="EMBL" id="KAH7431251.1"/>
    </source>
</evidence>